<keyword evidence="3" id="KW-1185">Reference proteome</keyword>
<dbReference type="KEGG" id="cci:CC1G_07985"/>
<dbReference type="EMBL" id="AACS02000013">
    <property type="protein sequence ID" value="EAU83612.2"/>
    <property type="molecule type" value="Genomic_DNA"/>
</dbReference>
<dbReference type="GO" id="GO:0016491">
    <property type="term" value="F:oxidoreductase activity"/>
    <property type="evidence" value="ECO:0007669"/>
    <property type="project" value="UniProtKB-KW"/>
</dbReference>
<dbReference type="Proteomes" id="UP000001861">
    <property type="component" value="Unassembled WGS sequence"/>
</dbReference>
<dbReference type="PANTHER" id="PTHR35870:SF1">
    <property type="entry name" value="PROTEIN, PUTATIVE (AFU_ORTHOLOGUE AFUA_5G03330)-RELATED"/>
    <property type="match status" value="1"/>
</dbReference>
<dbReference type="RefSeq" id="XP_001838244.2">
    <property type="nucleotide sequence ID" value="XM_001838192.2"/>
</dbReference>
<name>A8P249_COPC7</name>
<dbReference type="InParanoid" id="A8P249"/>
<dbReference type="eggNOG" id="ENOG502S69W">
    <property type="taxonomic scope" value="Eukaryota"/>
</dbReference>
<dbReference type="VEuPathDB" id="FungiDB:CC1G_07985"/>
<evidence type="ECO:0000313" key="3">
    <source>
        <dbReference type="Proteomes" id="UP000001861"/>
    </source>
</evidence>
<protein>
    <submittedName>
        <fullName evidence="2">Uncharacterized protein</fullName>
    </submittedName>
</protein>
<dbReference type="OMA" id="KRWHIFF"/>
<dbReference type="PANTHER" id="PTHR35870">
    <property type="entry name" value="PROTEIN, PUTATIVE (AFU_ORTHOLOGUE AFUA_5G03330)-RELATED"/>
    <property type="match status" value="1"/>
</dbReference>
<gene>
    <name evidence="2" type="ORF">CC1G_07985</name>
</gene>
<evidence type="ECO:0000313" key="2">
    <source>
        <dbReference type="EMBL" id="EAU83612.2"/>
    </source>
</evidence>
<dbReference type="AlphaFoldDB" id="A8P249"/>
<sequence>MYSSAVGVEGADSVYKEDGAGNARGLYCILPTTQPQFTTCDFVEELVQAQHMTKPFDLFPPPSTPVSQLPNLRSVLEHPKGQTEASTTSLLEILKDNHARWHIFFNDASFHNHTAHTVLALWSLGASEKLLKASYDITQQYQRPISDSPHEITTENWKDHLGDSGFYKAYLTFFTAELERLGAHRLLEVYIFSVEANFPENPVQGSAVSNEINGTTGLKDEKGCGAPVEMLNRFLDSIMHPLIHAGYGLEFNIPVMLVEGVAQAMLHKPSSSILIPRELFFPLSATRDESSSQSVSLNGTTGGPHALSILARLMKDPSFNGFRPSSDMKMYAETMKKFGAQIKTYGDAWLGSTPRPLSDVEAEEKAKELILLVTFIYGVLGAGGLYRDGLKAEERDRKKYNADFFFAHFVTSAYFIPTFLAHLPSDTGSHARYLLLRSYLSVILGWYVGRGRPTTSPAHIKAFFSDASGLTPSKRFEGSRSPWEAVLKSAMYHPDEHVPKLQRTLKYFDGILGGLEKEKGALKDTELEGAEYVDGTIFLRTALLSAERFGWLGEGEGLNAPRSKAAITVNGGAAENFNNDGTWKGENGQANGEPDIENLQEKMARLLLTFPWDRKGFYESA</sequence>
<reference evidence="2 3" key="1">
    <citation type="journal article" date="2010" name="Proc. Natl. Acad. Sci. U.S.A.">
        <title>Insights into evolution of multicellular fungi from the assembled chromosomes of the mushroom Coprinopsis cinerea (Coprinus cinereus).</title>
        <authorList>
            <person name="Stajich J.E."/>
            <person name="Wilke S.K."/>
            <person name="Ahren D."/>
            <person name="Au C.H."/>
            <person name="Birren B.W."/>
            <person name="Borodovsky M."/>
            <person name="Burns C."/>
            <person name="Canback B."/>
            <person name="Casselton L.A."/>
            <person name="Cheng C.K."/>
            <person name="Deng J."/>
            <person name="Dietrich F.S."/>
            <person name="Fargo D.C."/>
            <person name="Farman M.L."/>
            <person name="Gathman A.C."/>
            <person name="Goldberg J."/>
            <person name="Guigo R."/>
            <person name="Hoegger P.J."/>
            <person name="Hooker J.B."/>
            <person name="Huggins A."/>
            <person name="James T.Y."/>
            <person name="Kamada T."/>
            <person name="Kilaru S."/>
            <person name="Kodira C."/>
            <person name="Kues U."/>
            <person name="Kupfer D."/>
            <person name="Kwan H.S."/>
            <person name="Lomsadze A."/>
            <person name="Li W."/>
            <person name="Lilly W.W."/>
            <person name="Ma L.J."/>
            <person name="Mackey A.J."/>
            <person name="Manning G."/>
            <person name="Martin F."/>
            <person name="Muraguchi H."/>
            <person name="Natvig D.O."/>
            <person name="Palmerini H."/>
            <person name="Ramesh M.A."/>
            <person name="Rehmeyer C.J."/>
            <person name="Roe B.A."/>
            <person name="Shenoy N."/>
            <person name="Stanke M."/>
            <person name="Ter-Hovhannisyan V."/>
            <person name="Tunlid A."/>
            <person name="Velagapudi R."/>
            <person name="Vision T.J."/>
            <person name="Zeng Q."/>
            <person name="Zolan M.E."/>
            <person name="Pukkila P.J."/>
        </authorList>
    </citation>
    <scope>NUCLEOTIDE SEQUENCE [LARGE SCALE GENOMIC DNA]</scope>
    <source>
        <strain evidence="3">Okayama-7 / 130 / ATCC MYA-4618 / FGSC 9003</strain>
    </source>
</reference>
<dbReference type="GeneID" id="6014820"/>
<keyword evidence="1" id="KW-0560">Oxidoreductase</keyword>
<comment type="caution">
    <text evidence="2">The sequence shown here is derived from an EMBL/GenBank/DDBJ whole genome shotgun (WGS) entry which is preliminary data.</text>
</comment>
<organism evidence="2 3">
    <name type="scientific">Coprinopsis cinerea (strain Okayama-7 / 130 / ATCC MYA-4618 / FGSC 9003)</name>
    <name type="common">Inky cap fungus</name>
    <name type="synonym">Hormographiella aspergillata</name>
    <dbReference type="NCBI Taxonomy" id="240176"/>
    <lineage>
        <taxon>Eukaryota</taxon>
        <taxon>Fungi</taxon>
        <taxon>Dikarya</taxon>
        <taxon>Basidiomycota</taxon>
        <taxon>Agaricomycotina</taxon>
        <taxon>Agaricomycetes</taxon>
        <taxon>Agaricomycetidae</taxon>
        <taxon>Agaricales</taxon>
        <taxon>Agaricineae</taxon>
        <taxon>Psathyrellaceae</taxon>
        <taxon>Coprinopsis</taxon>
    </lineage>
</organism>
<proteinExistence type="predicted"/>
<evidence type="ECO:0000256" key="1">
    <source>
        <dbReference type="ARBA" id="ARBA00023002"/>
    </source>
</evidence>
<dbReference type="HOGENOM" id="CLU_019145_1_0_1"/>
<dbReference type="InterPro" id="IPR025337">
    <property type="entry name" value="Questin_oxidase-like"/>
</dbReference>
<accession>A8P249</accession>
<dbReference type="Pfam" id="PF14027">
    <property type="entry name" value="Questin_oxidase"/>
    <property type="match status" value="1"/>
</dbReference>
<dbReference type="OrthoDB" id="10004862at2759"/>